<dbReference type="PROSITE" id="PS50902">
    <property type="entry name" value="FLAVODOXIN_LIKE"/>
    <property type="match status" value="1"/>
</dbReference>
<evidence type="ECO:0000256" key="2">
    <source>
        <dbReference type="ARBA" id="ARBA00003297"/>
    </source>
</evidence>
<dbReference type="Gene3D" id="3.40.50.360">
    <property type="match status" value="1"/>
</dbReference>
<dbReference type="EMBL" id="CP049887">
    <property type="protein sequence ID" value="QIL47221.1"/>
    <property type="molecule type" value="Genomic_DNA"/>
</dbReference>
<comment type="similarity">
    <text evidence="3">Belongs to the flavodoxin family.</text>
</comment>
<dbReference type="AlphaFoldDB" id="A0A6G8AQ69"/>
<dbReference type="Pfam" id="PF00258">
    <property type="entry name" value="Flavodoxin_1"/>
    <property type="match status" value="1"/>
</dbReference>
<dbReference type="Proteomes" id="UP000501747">
    <property type="component" value="Chromosome"/>
</dbReference>
<evidence type="ECO:0000259" key="8">
    <source>
        <dbReference type="PROSITE" id="PS50902"/>
    </source>
</evidence>
<dbReference type="GO" id="GO:0016651">
    <property type="term" value="F:oxidoreductase activity, acting on NAD(P)H"/>
    <property type="evidence" value="ECO:0007669"/>
    <property type="project" value="UniProtKB-ARBA"/>
</dbReference>
<evidence type="ECO:0000256" key="1">
    <source>
        <dbReference type="ARBA" id="ARBA00001917"/>
    </source>
</evidence>
<keyword evidence="5" id="KW-0285">Flavoprotein</keyword>
<dbReference type="PANTHER" id="PTHR42809:SF1">
    <property type="entry name" value="FLAVODOXIN 1"/>
    <property type="match status" value="1"/>
</dbReference>
<dbReference type="InterPro" id="IPR029039">
    <property type="entry name" value="Flavoprotein-like_sf"/>
</dbReference>
<dbReference type="PRINTS" id="PR00369">
    <property type="entry name" value="FLAVODOXIN"/>
</dbReference>
<keyword evidence="7" id="KW-0249">Electron transport</keyword>
<protein>
    <submittedName>
        <fullName evidence="9">Flavodoxin</fullName>
    </submittedName>
</protein>
<keyword evidence="10" id="KW-1185">Reference proteome</keyword>
<evidence type="ECO:0000256" key="3">
    <source>
        <dbReference type="ARBA" id="ARBA00005267"/>
    </source>
</evidence>
<dbReference type="InterPro" id="IPR008254">
    <property type="entry name" value="Flavodoxin/NO_synth"/>
</dbReference>
<dbReference type="InterPro" id="IPR001094">
    <property type="entry name" value="Flavdoxin-like"/>
</dbReference>
<keyword evidence="6" id="KW-0288">FMN</keyword>
<evidence type="ECO:0000256" key="5">
    <source>
        <dbReference type="ARBA" id="ARBA00022630"/>
    </source>
</evidence>
<gene>
    <name evidence="9" type="ORF">G7082_01085</name>
</gene>
<comment type="function">
    <text evidence="2">Low-potential electron donor to a number of redox enzymes.</text>
</comment>
<dbReference type="GO" id="GO:0010181">
    <property type="term" value="F:FMN binding"/>
    <property type="evidence" value="ECO:0007669"/>
    <property type="project" value="InterPro"/>
</dbReference>
<dbReference type="SUPFAM" id="SSF52218">
    <property type="entry name" value="Flavoproteins"/>
    <property type="match status" value="1"/>
</dbReference>
<dbReference type="NCBIfam" id="NF005587">
    <property type="entry name" value="PRK07308.1"/>
    <property type="match status" value="1"/>
</dbReference>
<evidence type="ECO:0000256" key="6">
    <source>
        <dbReference type="ARBA" id="ARBA00022643"/>
    </source>
</evidence>
<proteinExistence type="inferred from homology"/>
<feature type="domain" description="Flavodoxin-like" evidence="8">
    <location>
        <begin position="4"/>
        <end position="145"/>
    </location>
</feature>
<reference evidence="9 10" key="1">
    <citation type="submission" date="2020-03" db="EMBL/GenBank/DDBJ databases">
        <title>Vagococcus sp. nov., isolated from beetles.</title>
        <authorList>
            <person name="Hyun D.-W."/>
            <person name="Bae J.-W."/>
        </authorList>
    </citation>
    <scope>NUCLEOTIDE SEQUENCE [LARGE SCALE GENOMIC DNA]</scope>
    <source>
        <strain evidence="9 10">HDW17B</strain>
    </source>
</reference>
<accession>A0A6G8AQ69</accession>
<evidence type="ECO:0000313" key="9">
    <source>
        <dbReference type="EMBL" id="QIL47221.1"/>
    </source>
</evidence>
<evidence type="ECO:0000256" key="7">
    <source>
        <dbReference type="ARBA" id="ARBA00022982"/>
    </source>
</evidence>
<organism evidence="9 10">
    <name type="scientific">Vagococcus hydrophili</name>
    <dbReference type="NCBI Taxonomy" id="2714947"/>
    <lineage>
        <taxon>Bacteria</taxon>
        <taxon>Bacillati</taxon>
        <taxon>Bacillota</taxon>
        <taxon>Bacilli</taxon>
        <taxon>Lactobacillales</taxon>
        <taxon>Enterococcaceae</taxon>
        <taxon>Vagococcus</taxon>
    </lineage>
</organism>
<dbReference type="KEGG" id="vhy:G7082_01085"/>
<dbReference type="InterPro" id="IPR050619">
    <property type="entry name" value="Flavodoxin"/>
</dbReference>
<sequence>MTLVKIAYTSNTGNTEGISEHLEDAFEALDLEVVREEADDIDGDFFNDADIAIVATFTDGDGEIPFTFEDFYEEVQEEELEGKLYGVVGSGDSELYADFFCHAAFSFEKALAKTGATKAAETLTIENEAEDEDIERINDFAKEIVAKLG</sequence>
<evidence type="ECO:0000256" key="4">
    <source>
        <dbReference type="ARBA" id="ARBA00022448"/>
    </source>
</evidence>
<name>A0A6G8AQ69_9ENTE</name>
<dbReference type="RefSeq" id="WP_166033333.1">
    <property type="nucleotide sequence ID" value="NZ_CP049887.1"/>
</dbReference>
<evidence type="ECO:0000313" key="10">
    <source>
        <dbReference type="Proteomes" id="UP000501747"/>
    </source>
</evidence>
<dbReference type="PANTHER" id="PTHR42809">
    <property type="entry name" value="FLAVODOXIN 2"/>
    <property type="match status" value="1"/>
</dbReference>
<keyword evidence="4" id="KW-0813">Transport</keyword>
<comment type="cofactor">
    <cofactor evidence="1">
        <name>FMN</name>
        <dbReference type="ChEBI" id="CHEBI:58210"/>
    </cofactor>
</comment>